<keyword evidence="2 6" id="KW-0812">Transmembrane</keyword>
<reference evidence="7 8" key="1">
    <citation type="journal article" date="2014" name="PLoS Genet.">
        <title>Phylogenetically driven sequencing of extremely halophilic archaea reveals strategies for static and dynamic osmo-response.</title>
        <authorList>
            <person name="Becker E.A."/>
            <person name="Seitzer P.M."/>
            <person name="Tritt A."/>
            <person name="Larsen D."/>
            <person name="Krusor M."/>
            <person name="Yao A.I."/>
            <person name="Wu D."/>
            <person name="Madern D."/>
            <person name="Eisen J.A."/>
            <person name="Darling A.E."/>
            <person name="Facciotti M.T."/>
        </authorList>
    </citation>
    <scope>NUCLEOTIDE SEQUENCE [LARGE SCALE GENOMIC DNA]</scope>
    <source>
        <strain evidence="7 8">DSM 5350</strain>
    </source>
</reference>
<evidence type="ECO:0000256" key="3">
    <source>
        <dbReference type="ARBA" id="ARBA00022989"/>
    </source>
</evidence>
<feature type="transmembrane region" description="Helical" evidence="6">
    <location>
        <begin position="259"/>
        <end position="278"/>
    </location>
</feature>
<evidence type="ECO:0000256" key="6">
    <source>
        <dbReference type="SAM" id="Phobius"/>
    </source>
</evidence>
<dbReference type="PATRIC" id="fig|1227455.4.peg.618"/>
<protein>
    <submittedName>
        <fullName evidence="7">Formate/nitrite transporter</fullName>
    </submittedName>
</protein>
<evidence type="ECO:0000256" key="2">
    <source>
        <dbReference type="ARBA" id="ARBA00022692"/>
    </source>
</evidence>
<dbReference type="Pfam" id="PF01226">
    <property type="entry name" value="Form_Nir_trans"/>
    <property type="match status" value="1"/>
</dbReference>
<keyword evidence="8" id="KW-1185">Reference proteome</keyword>
<comment type="caution">
    <text evidence="7">The sequence shown here is derived from an EMBL/GenBank/DDBJ whole genome shotgun (WGS) entry which is preliminary data.</text>
</comment>
<evidence type="ECO:0000256" key="4">
    <source>
        <dbReference type="ARBA" id="ARBA00023136"/>
    </source>
</evidence>
<feature type="transmembrane region" description="Helical" evidence="6">
    <location>
        <begin position="223"/>
        <end position="247"/>
    </location>
</feature>
<name>M0MNN3_9EURY</name>
<dbReference type="EMBL" id="AOMD01000011">
    <property type="protein sequence ID" value="EMA46973.1"/>
    <property type="molecule type" value="Genomic_DNA"/>
</dbReference>
<evidence type="ECO:0000256" key="5">
    <source>
        <dbReference type="SAM" id="MobiDB-lite"/>
    </source>
</evidence>
<gene>
    <name evidence="7" type="ORF">C449_03034</name>
</gene>
<dbReference type="PANTHER" id="PTHR30520">
    <property type="entry name" value="FORMATE TRANSPORTER-RELATED"/>
    <property type="match status" value="1"/>
</dbReference>
<feature type="transmembrane region" description="Helical" evidence="6">
    <location>
        <begin position="181"/>
        <end position="203"/>
    </location>
</feature>
<feature type="region of interest" description="Disordered" evidence="5">
    <location>
        <begin position="1"/>
        <end position="20"/>
    </location>
</feature>
<dbReference type="InterPro" id="IPR023271">
    <property type="entry name" value="Aquaporin-like"/>
</dbReference>
<proteinExistence type="predicted"/>
<dbReference type="STRING" id="1227455.C449_03034"/>
<feature type="transmembrane region" description="Helical" evidence="6">
    <location>
        <begin position="131"/>
        <end position="151"/>
    </location>
</feature>
<evidence type="ECO:0000313" key="8">
    <source>
        <dbReference type="Proteomes" id="UP000011669"/>
    </source>
</evidence>
<dbReference type="InParanoid" id="M0MNN3"/>
<dbReference type="AlphaFoldDB" id="M0MNN3"/>
<accession>M0MNN3</accession>
<dbReference type="Proteomes" id="UP000011669">
    <property type="component" value="Unassembled WGS sequence"/>
</dbReference>
<dbReference type="GO" id="GO:0005886">
    <property type="term" value="C:plasma membrane"/>
    <property type="evidence" value="ECO:0007669"/>
    <property type="project" value="TreeGrafter"/>
</dbReference>
<feature type="transmembrane region" description="Helical" evidence="6">
    <location>
        <begin position="298"/>
        <end position="320"/>
    </location>
</feature>
<dbReference type="PANTHER" id="PTHR30520:SF2">
    <property type="entry name" value="INNER MEMBRANE PROTEIN YFDC"/>
    <property type="match status" value="1"/>
</dbReference>
<organism evidence="7 8">
    <name type="scientific">Halococcus saccharolyticus DSM 5350</name>
    <dbReference type="NCBI Taxonomy" id="1227455"/>
    <lineage>
        <taxon>Archaea</taxon>
        <taxon>Methanobacteriati</taxon>
        <taxon>Methanobacteriota</taxon>
        <taxon>Stenosarchaea group</taxon>
        <taxon>Halobacteria</taxon>
        <taxon>Halobacteriales</taxon>
        <taxon>Halococcaceae</taxon>
        <taxon>Halococcus</taxon>
    </lineage>
</organism>
<feature type="transmembrane region" description="Helical" evidence="6">
    <location>
        <begin position="100"/>
        <end position="125"/>
    </location>
</feature>
<dbReference type="Gene3D" id="1.20.1080.10">
    <property type="entry name" value="Glycerol uptake facilitator protein"/>
    <property type="match status" value="1"/>
</dbReference>
<keyword evidence="3 6" id="KW-1133">Transmembrane helix</keyword>
<comment type="subcellular location">
    <subcellularLocation>
        <location evidence="1">Membrane</location>
        <topology evidence="1">Multi-pass membrane protein</topology>
    </subcellularLocation>
</comment>
<dbReference type="GO" id="GO:0015499">
    <property type="term" value="F:formate transmembrane transporter activity"/>
    <property type="evidence" value="ECO:0007669"/>
    <property type="project" value="TreeGrafter"/>
</dbReference>
<dbReference type="InterPro" id="IPR000292">
    <property type="entry name" value="For/NO2_transpt"/>
</dbReference>
<keyword evidence="4 6" id="KW-0472">Membrane</keyword>
<evidence type="ECO:0000313" key="7">
    <source>
        <dbReference type="EMBL" id="EMA46973.1"/>
    </source>
</evidence>
<sequence>MTVFPPGVTRSRRSAGPDDASAEWAWMIPGPESGESVVATILDRQRNCAISHRDTDGSGRCRFRNAGTPHMEHTQTSSKHILRQQIEEGLTQLQRSADGLFLSGLSAGLDLGFGPLVAAAALTLLGGSGSALVEQLLVANAYTIGFVFVILGRTELFTEYTTLAVLPVLDRRAAVTRLGRLWGIVYLANLIGGLVFAAVAVVVGPAFGITEPAAFGAIATPLIAPASVTLFGGALLAGWLMGLVSWLVAAAQETISRVFFVWLITFVIGFTHLPHSIAGNIEVLLGLFGTTTVGLAEYGRFLAVATAGNAIGGTTFVALLKYSHVVRGGDRFGAESESENNG</sequence>
<evidence type="ECO:0000256" key="1">
    <source>
        <dbReference type="ARBA" id="ARBA00004141"/>
    </source>
</evidence>